<gene>
    <name evidence="5" type="ORF">OE88DRAFT_1626331</name>
</gene>
<evidence type="ECO:0000259" key="4">
    <source>
        <dbReference type="PROSITE" id="PS51160"/>
    </source>
</evidence>
<name>A0A5C3NIR8_9AGAM</name>
<comment type="similarity">
    <text evidence="3">Belongs to the acylphosphatase family.</text>
</comment>
<dbReference type="SUPFAM" id="SSF54975">
    <property type="entry name" value="Acylphosphatase/BLUF domain-like"/>
    <property type="match status" value="1"/>
</dbReference>
<evidence type="ECO:0000256" key="1">
    <source>
        <dbReference type="PROSITE-ProRule" id="PRU00520"/>
    </source>
</evidence>
<dbReference type="EC" id="3.6.1.7" evidence="1 2"/>
<dbReference type="PANTHER" id="PTHR47268:SF4">
    <property type="entry name" value="ACYLPHOSPHATASE"/>
    <property type="match status" value="1"/>
</dbReference>
<dbReference type="AlphaFoldDB" id="A0A5C3NIR8"/>
<dbReference type="PROSITE" id="PS00150">
    <property type="entry name" value="ACYLPHOSPHATASE_1"/>
    <property type="match status" value="1"/>
</dbReference>
<dbReference type="InterPro" id="IPR017968">
    <property type="entry name" value="Acylphosphatase_CS"/>
</dbReference>
<reference evidence="5 6" key="1">
    <citation type="journal article" date="2019" name="Nat. Ecol. Evol.">
        <title>Megaphylogeny resolves global patterns of mushroom evolution.</title>
        <authorList>
            <person name="Varga T."/>
            <person name="Krizsan K."/>
            <person name="Foldi C."/>
            <person name="Dima B."/>
            <person name="Sanchez-Garcia M."/>
            <person name="Sanchez-Ramirez S."/>
            <person name="Szollosi G.J."/>
            <person name="Szarkandi J.G."/>
            <person name="Papp V."/>
            <person name="Albert L."/>
            <person name="Andreopoulos W."/>
            <person name="Angelini C."/>
            <person name="Antonin V."/>
            <person name="Barry K.W."/>
            <person name="Bougher N.L."/>
            <person name="Buchanan P."/>
            <person name="Buyck B."/>
            <person name="Bense V."/>
            <person name="Catcheside P."/>
            <person name="Chovatia M."/>
            <person name="Cooper J."/>
            <person name="Damon W."/>
            <person name="Desjardin D."/>
            <person name="Finy P."/>
            <person name="Geml J."/>
            <person name="Haridas S."/>
            <person name="Hughes K."/>
            <person name="Justo A."/>
            <person name="Karasinski D."/>
            <person name="Kautmanova I."/>
            <person name="Kiss B."/>
            <person name="Kocsube S."/>
            <person name="Kotiranta H."/>
            <person name="LaButti K.M."/>
            <person name="Lechner B.E."/>
            <person name="Liimatainen K."/>
            <person name="Lipzen A."/>
            <person name="Lukacs Z."/>
            <person name="Mihaltcheva S."/>
            <person name="Morgado L.N."/>
            <person name="Niskanen T."/>
            <person name="Noordeloos M.E."/>
            <person name="Ohm R.A."/>
            <person name="Ortiz-Santana B."/>
            <person name="Ovrebo C."/>
            <person name="Racz N."/>
            <person name="Riley R."/>
            <person name="Savchenko A."/>
            <person name="Shiryaev A."/>
            <person name="Soop K."/>
            <person name="Spirin V."/>
            <person name="Szebenyi C."/>
            <person name="Tomsovsky M."/>
            <person name="Tulloss R.E."/>
            <person name="Uehling J."/>
            <person name="Grigoriev I.V."/>
            <person name="Vagvolgyi C."/>
            <person name="Papp T."/>
            <person name="Martin F.M."/>
            <person name="Miettinen O."/>
            <person name="Hibbett D.S."/>
            <person name="Nagy L.G."/>
        </authorList>
    </citation>
    <scope>NUCLEOTIDE SEQUENCE [LARGE SCALE GENOMIC DNA]</scope>
    <source>
        <strain evidence="5 6">OMC1185</strain>
    </source>
</reference>
<proteinExistence type="inferred from homology"/>
<evidence type="ECO:0000313" key="5">
    <source>
        <dbReference type="EMBL" id="TFK53491.1"/>
    </source>
</evidence>
<dbReference type="InterPro" id="IPR001792">
    <property type="entry name" value="Acylphosphatase-like_dom"/>
</dbReference>
<dbReference type="PROSITE" id="PS00151">
    <property type="entry name" value="ACYLPHOSPHATASE_2"/>
    <property type="match status" value="1"/>
</dbReference>
<feature type="active site" evidence="1">
    <location>
        <position position="30"/>
    </location>
</feature>
<evidence type="ECO:0000313" key="6">
    <source>
        <dbReference type="Proteomes" id="UP000305948"/>
    </source>
</evidence>
<sequence length="91" mass="10127">QVRGSVQGVNFRHWTATEARSLGLTGWVRNTPEGHVDGAALGKEESIEKFKKSLHRGPSIAQVTGVDIGKEQTVEKPEDINWDLTDFSIRR</sequence>
<organism evidence="5 6">
    <name type="scientific">Heliocybe sulcata</name>
    <dbReference type="NCBI Taxonomy" id="5364"/>
    <lineage>
        <taxon>Eukaryota</taxon>
        <taxon>Fungi</taxon>
        <taxon>Dikarya</taxon>
        <taxon>Basidiomycota</taxon>
        <taxon>Agaricomycotina</taxon>
        <taxon>Agaricomycetes</taxon>
        <taxon>Gloeophyllales</taxon>
        <taxon>Gloeophyllaceae</taxon>
        <taxon>Heliocybe</taxon>
    </lineage>
</organism>
<feature type="active site" evidence="1">
    <location>
        <position position="12"/>
    </location>
</feature>
<dbReference type="EMBL" id="ML213507">
    <property type="protein sequence ID" value="TFK53491.1"/>
    <property type="molecule type" value="Genomic_DNA"/>
</dbReference>
<feature type="domain" description="Acylphosphatase-like" evidence="4">
    <location>
        <begin position="1"/>
        <end position="91"/>
    </location>
</feature>
<keyword evidence="6" id="KW-1185">Reference proteome</keyword>
<dbReference type="Gene3D" id="3.30.70.100">
    <property type="match status" value="1"/>
</dbReference>
<dbReference type="Pfam" id="PF00708">
    <property type="entry name" value="Acylphosphatase"/>
    <property type="match status" value="1"/>
</dbReference>
<keyword evidence="1 2" id="KW-0378">Hydrolase</keyword>
<evidence type="ECO:0000256" key="2">
    <source>
        <dbReference type="RuleBase" id="RU000553"/>
    </source>
</evidence>
<comment type="catalytic activity">
    <reaction evidence="1 2">
        <text>an acyl phosphate + H2O = a carboxylate + phosphate + H(+)</text>
        <dbReference type="Rhea" id="RHEA:14965"/>
        <dbReference type="ChEBI" id="CHEBI:15377"/>
        <dbReference type="ChEBI" id="CHEBI:15378"/>
        <dbReference type="ChEBI" id="CHEBI:29067"/>
        <dbReference type="ChEBI" id="CHEBI:43474"/>
        <dbReference type="ChEBI" id="CHEBI:59918"/>
        <dbReference type="EC" id="3.6.1.7"/>
    </reaction>
</comment>
<dbReference type="InterPro" id="IPR036046">
    <property type="entry name" value="Acylphosphatase-like_dom_sf"/>
</dbReference>
<dbReference type="PANTHER" id="PTHR47268">
    <property type="entry name" value="ACYLPHOSPHATASE"/>
    <property type="match status" value="1"/>
</dbReference>
<feature type="non-terminal residue" evidence="5">
    <location>
        <position position="1"/>
    </location>
</feature>
<accession>A0A5C3NIR8</accession>
<dbReference type="Proteomes" id="UP000305948">
    <property type="component" value="Unassembled WGS sequence"/>
</dbReference>
<dbReference type="PROSITE" id="PS51160">
    <property type="entry name" value="ACYLPHOSPHATASE_3"/>
    <property type="match status" value="1"/>
</dbReference>
<protein>
    <recommendedName>
        <fullName evidence="1 2">Acylphosphatase</fullName>
        <ecNumber evidence="1 2">3.6.1.7</ecNumber>
    </recommendedName>
</protein>
<dbReference type="GO" id="GO:0003998">
    <property type="term" value="F:acylphosphatase activity"/>
    <property type="evidence" value="ECO:0007669"/>
    <property type="project" value="UniProtKB-EC"/>
</dbReference>
<dbReference type="InterPro" id="IPR020456">
    <property type="entry name" value="Acylphosphatase"/>
</dbReference>
<dbReference type="STRING" id="5364.A0A5C3NIR8"/>
<dbReference type="OrthoDB" id="7961613at2759"/>
<evidence type="ECO:0000256" key="3">
    <source>
        <dbReference type="RuleBase" id="RU004168"/>
    </source>
</evidence>